<gene>
    <name evidence="1" type="ORF">CB5_LOCUS13240</name>
</gene>
<name>A0A6V7PGN4_ANACO</name>
<dbReference type="PANTHER" id="PTHR36617">
    <property type="entry name" value="PROTEIN, PUTATIVE-RELATED"/>
    <property type="match status" value="1"/>
</dbReference>
<accession>A0A6V7PGN4</accession>
<proteinExistence type="predicted"/>
<sequence>MNLTLLTKWWWRFFNEPSTPWNKLIRSLYYTRRTPLHEGRSFLPHSQWWRSVLFCQDIFKCGTIYKIGDGRDIRLWSDIWLGETSLRTQFPEIYDNVRNKDVSVSHCWNTNGWGWRFICRGFAANHTADVRK</sequence>
<protein>
    <recommendedName>
        <fullName evidence="2">Reverse transcriptase zinc-binding domain-containing protein</fullName>
    </recommendedName>
</protein>
<dbReference type="EMBL" id="LR862130">
    <property type="protein sequence ID" value="CAD1830029.1"/>
    <property type="molecule type" value="Genomic_DNA"/>
</dbReference>
<dbReference type="PANTHER" id="PTHR36617:SF15">
    <property type="entry name" value="REVERSE TRANSCRIPTASE ZINC-BINDING DOMAIN-CONTAINING PROTEIN"/>
    <property type="match status" value="1"/>
</dbReference>
<evidence type="ECO:0008006" key="2">
    <source>
        <dbReference type="Google" id="ProtNLM"/>
    </source>
</evidence>
<reference evidence="1" key="1">
    <citation type="submission" date="2020-07" db="EMBL/GenBank/DDBJ databases">
        <authorList>
            <person name="Lin J."/>
        </authorList>
    </citation>
    <scope>NUCLEOTIDE SEQUENCE</scope>
</reference>
<evidence type="ECO:0000313" key="1">
    <source>
        <dbReference type="EMBL" id="CAD1830029.1"/>
    </source>
</evidence>
<organism evidence="1">
    <name type="scientific">Ananas comosus var. bracteatus</name>
    <name type="common">red pineapple</name>
    <dbReference type="NCBI Taxonomy" id="296719"/>
    <lineage>
        <taxon>Eukaryota</taxon>
        <taxon>Viridiplantae</taxon>
        <taxon>Streptophyta</taxon>
        <taxon>Embryophyta</taxon>
        <taxon>Tracheophyta</taxon>
        <taxon>Spermatophyta</taxon>
        <taxon>Magnoliopsida</taxon>
        <taxon>Liliopsida</taxon>
        <taxon>Poales</taxon>
        <taxon>Bromeliaceae</taxon>
        <taxon>Bromelioideae</taxon>
        <taxon>Ananas</taxon>
    </lineage>
</organism>
<dbReference type="AlphaFoldDB" id="A0A6V7PGN4"/>